<accession>A0A2C9CTR7</accession>
<dbReference type="InterPro" id="IPR036291">
    <property type="entry name" value="NAD(P)-bd_dom_sf"/>
</dbReference>
<reference evidence="5" key="1">
    <citation type="submission" date="2017-09" db="EMBL/GenBank/DDBJ databases">
        <authorList>
            <person name="Varghese N."/>
            <person name="Submissions S."/>
        </authorList>
    </citation>
    <scope>NUCLEOTIDE SEQUENCE [LARGE SCALE GENOMIC DNA]</scope>
    <source>
        <strain evidence="5">C7</strain>
    </source>
</reference>
<sequence length="273" mass="27925">MAYLDNLFSVQGKVALVTGGATGIGRMIAQALAEGGATVMICSRKGDACQVTADEINAGAPAGRVESFAADVSTPDGIAALVAEVQGCTAKLDILVNNAGITWGEPYETFPMEQWTRIMDVNVGAMFTLTRDLTPLLVAASSDADPARIINIGSVMGTLPLAEGAYSYTMSKAAVHHMTKTLAGELAGKRITVNAFAPGPFPSKMTRFATGTAEKAEKVGAGVPLGRIGAAEDIAGATLYLCGKAGAYVSGAILPLDGGMSVQTPAKLFANAH</sequence>
<keyword evidence="2" id="KW-0521">NADP</keyword>
<dbReference type="InterPro" id="IPR052178">
    <property type="entry name" value="Sec_Metab_Biosynth_SDR"/>
</dbReference>
<dbReference type="PRINTS" id="PR00081">
    <property type="entry name" value="GDHRDH"/>
</dbReference>
<evidence type="ECO:0000256" key="3">
    <source>
        <dbReference type="ARBA" id="ARBA00023002"/>
    </source>
</evidence>
<dbReference type="GO" id="GO:0016491">
    <property type="term" value="F:oxidoreductase activity"/>
    <property type="evidence" value="ECO:0007669"/>
    <property type="project" value="UniProtKB-KW"/>
</dbReference>
<comment type="similarity">
    <text evidence="1">Belongs to the short-chain dehydrogenases/reductases (SDR) family.</text>
</comment>
<protein>
    <submittedName>
        <fullName evidence="4">NAD(P)-dependent dehydrogenase, short-chain alcohol dehydrogenase family</fullName>
    </submittedName>
</protein>
<dbReference type="OrthoDB" id="286404at2"/>
<dbReference type="PROSITE" id="PS00061">
    <property type="entry name" value="ADH_SHORT"/>
    <property type="match status" value="1"/>
</dbReference>
<dbReference type="RefSeq" id="WP_097930467.1">
    <property type="nucleotide sequence ID" value="NZ_OCTN01000005.1"/>
</dbReference>
<evidence type="ECO:0000313" key="5">
    <source>
        <dbReference type="Proteomes" id="UP000220034"/>
    </source>
</evidence>
<dbReference type="Proteomes" id="UP000220034">
    <property type="component" value="Unassembled WGS sequence"/>
</dbReference>
<evidence type="ECO:0000313" key="4">
    <source>
        <dbReference type="EMBL" id="SOH94652.1"/>
    </source>
</evidence>
<dbReference type="Pfam" id="PF13561">
    <property type="entry name" value="adh_short_C2"/>
    <property type="match status" value="1"/>
</dbReference>
<dbReference type="EMBL" id="OCTN01000005">
    <property type="protein sequence ID" value="SOH94652.1"/>
    <property type="molecule type" value="Genomic_DNA"/>
</dbReference>
<proteinExistence type="inferred from homology"/>
<keyword evidence="5" id="KW-1185">Reference proteome</keyword>
<dbReference type="FunFam" id="3.40.50.720:FF:000084">
    <property type="entry name" value="Short-chain dehydrogenase reductase"/>
    <property type="match status" value="1"/>
</dbReference>
<dbReference type="PRINTS" id="PR00080">
    <property type="entry name" value="SDRFAMILY"/>
</dbReference>
<dbReference type="InterPro" id="IPR002347">
    <property type="entry name" value="SDR_fam"/>
</dbReference>
<keyword evidence="3" id="KW-0560">Oxidoreductase</keyword>
<dbReference type="SUPFAM" id="SSF51735">
    <property type="entry name" value="NAD(P)-binding Rossmann-fold domains"/>
    <property type="match status" value="1"/>
</dbReference>
<gene>
    <name evidence="4" type="ORF">SAMN06273572_10574</name>
</gene>
<dbReference type="PANTHER" id="PTHR43618:SF8">
    <property type="entry name" value="7ALPHA-HYDROXYSTEROID DEHYDROGENASE"/>
    <property type="match status" value="1"/>
</dbReference>
<name>A0A2C9CTR7_9RHOB</name>
<dbReference type="PANTHER" id="PTHR43618">
    <property type="entry name" value="7-ALPHA-HYDROXYSTEROID DEHYDROGENASE"/>
    <property type="match status" value="1"/>
</dbReference>
<dbReference type="Gene3D" id="3.40.50.720">
    <property type="entry name" value="NAD(P)-binding Rossmann-like Domain"/>
    <property type="match status" value="1"/>
</dbReference>
<dbReference type="AlphaFoldDB" id="A0A2C9CTR7"/>
<evidence type="ECO:0000256" key="2">
    <source>
        <dbReference type="ARBA" id="ARBA00022857"/>
    </source>
</evidence>
<dbReference type="InterPro" id="IPR020904">
    <property type="entry name" value="Sc_DH/Rdtase_CS"/>
</dbReference>
<organism evidence="4 5">
    <name type="scientific">Pontivivens marinum</name>
    <dbReference type="NCBI Taxonomy" id="1690039"/>
    <lineage>
        <taxon>Bacteria</taxon>
        <taxon>Pseudomonadati</taxon>
        <taxon>Pseudomonadota</taxon>
        <taxon>Alphaproteobacteria</taxon>
        <taxon>Rhodobacterales</taxon>
        <taxon>Paracoccaceae</taxon>
        <taxon>Pontivivens</taxon>
    </lineage>
</organism>
<evidence type="ECO:0000256" key="1">
    <source>
        <dbReference type="ARBA" id="ARBA00006484"/>
    </source>
</evidence>